<dbReference type="EMBL" id="PQWY01000001">
    <property type="protein sequence ID" value="PPK33919.1"/>
    <property type="molecule type" value="Genomic_DNA"/>
</dbReference>
<gene>
    <name evidence="1" type="ORF">C3928_00055</name>
</gene>
<reference evidence="1 2" key="1">
    <citation type="submission" date="2018-02" db="EMBL/GenBank/DDBJ databases">
        <title>Draft genome sequences of four Legionella pneumophila clinical strains isolated in Ontario.</title>
        <authorList>
            <person name="Fortuna A."/>
            <person name="Ramnarine R."/>
            <person name="Li A."/>
            <person name="Frantz C."/>
            <person name="Mallo G."/>
        </authorList>
    </citation>
    <scope>NUCLEOTIDE SEQUENCE [LARGE SCALE GENOMIC DNA]</scope>
    <source>
        <strain evidence="1 2">LG61</strain>
    </source>
</reference>
<proteinExistence type="predicted"/>
<dbReference type="AlphaFoldDB" id="A0A2S6F8Z2"/>
<name>A0A2S6F8Z2_LEGPN</name>
<organism evidence="1 2">
    <name type="scientific">Legionella pneumophila</name>
    <dbReference type="NCBI Taxonomy" id="446"/>
    <lineage>
        <taxon>Bacteria</taxon>
        <taxon>Pseudomonadati</taxon>
        <taxon>Pseudomonadota</taxon>
        <taxon>Gammaproteobacteria</taxon>
        <taxon>Legionellales</taxon>
        <taxon>Legionellaceae</taxon>
        <taxon>Legionella</taxon>
    </lineage>
</organism>
<protein>
    <submittedName>
        <fullName evidence="1">Uncharacterized protein</fullName>
    </submittedName>
</protein>
<sequence>MTNIFIFIIKSGISRWDSIMSGDSILDNINFLLSLMAFHIQNNGYLLKDELKKIELKIVLGNTQFQK</sequence>
<dbReference type="Proteomes" id="UP000239239">
    <property type="component" value="Unassembled WGS sequence"/>
</dbReference>
<comment type="caution">
    <text evidence="1">The sequence shown here is derived from an EMBL/GenBank/DDBJ whole genome shotgun (WGS) entry which is preliminary data.</text>
</comment>
<accession>A0A2S6F8Z2</accession>
<evidence type="ECO:0000313" key="1">
    <source>
        <dbReference type="EMBL" id="PPK33919.1"/>
    </source>
</evidence>
<evidence type="ECO:0000313" key="2">
    <source>
        <dbReference type="Proteomes" id="UP000239239"/>
    </source>
</evidence>